<dbReference type="SUPFAM" id="SSF53756">
    <property type="entry name" value="UDP-Glycosyltransferase/glycogen phosphorylase"/>
    <property type="match status" value="1"/>
</dbReference>
<evidence type="ECO:0008006" key="5">
    <source>
        <dbReference type="Google" id="ProtNLM"/>
    </source>
</evidence>
<name>A0A068TYE0_COFCA</name>
<dbReference type="Proteomes" id="UP000295252">
    <property type="component" value="Chromosome II"/>
</dbReference>
<dbReference type="PhylomeDB" id="A0A068TYE0"/>
<dbReference type="PANTHER" id="PTHR11926:SF1524">
    <property type="entry name" value="GLYCOSYLTRANSFERASE"/>
    <property type="match status" value="1"/>
</dbReference>
<evidence type="ECO:0000313" key="3">
    <source>
        <dbReference type="EMBL" id="CDP01072.1"/>
    </source>
</evidence>
<evidence type="ECO:0000256" key="2">
    <source>
        <dbReference type="ARBA" id="ARBA00022679"/>
    </source>
</evidence>
<dbReference type="CDD" id="cd03784">
    <property type="entry name" value="GT1_Gtf-like"/>
    <property type="match status" value="1"/>
</dbReference>
<dbReference type="FunFam" id="3.40.50.2000:FF:000055">
    <property type="entry name" value="Glycosyltransferase"/>
    <property type="match status" value="1"/>
</dbReference>
<evidence type="ECO:0000313" key="4">
    <source>
        <dbReference type="Proteomes" id="UP000295252"/>
    </source>
</evidence>
<gene>
    <name evidence="3" type="ORF">GSCOC_T00034576001</name>
</gene>
<dbReference type="OMA" id="MLTYVLH"/>
<dbReference type="InParanoid" id="A0A068TYE0"/>
<dbReference type="GO" id="GO:0080044">
    <property type="term" value="F:quercetin 7-O-glucosyltransferase activity"/>
    <property type="evidence" value="ECO:0007669"/>
    <property type="project" value="TreeGrafter"/>
</dbReference>
<keyword evidence="4" id="KW-1185">Reference proteome</keyword>
<comment type="similarity">
    <text evidence="1">Belongs to the UDP-glycosyltransferase family.</text>
</comment>
<dbReference type="Gramene" id="CDP01072">
    <property type="protein sequence ID" value="CDP01072"/>
    <property type="gene ID" value="GSCOC_T00034576001"/>
</dbReference>
<dbReference type="GO" id="GO:0080043">
    <property type="term" value="F:quercetin 3-O-glucosyltransferase activity"/>
    <property type="evidence" value="ECO:0007669"/>
    <property type="project" value="TreeGrafter"/>
</dbReference>
<dbReference type="STRING" id="49390.A0A068TYE0"/>
<reference evidence="4" key="1">
    <citation type="journal article" date="2014" name="Science">
        <title>The coffee genome provides insight into the convergent evolution of caffeine biosynthesis.</title>
        <authorList>
            <person name="Denoeud F."/>
            <person name="Carretero-Paulet L."/>
            <person name="Dereeper A."/>
            <person name="Droc G."/>
            <person name="Guyot R."/>
            <person name="Pietrella M."/>
            <person name="Zheng C."/>
            <person name="Alberti A."/>
            <person name="Anthony F."/>
            <person name="Aprea G."/>
            <person name="Aury J.M."/>
            <person name="Bento P."/>
            <person name="Bernard M."/>
            <person name="Bocs S."/>
            <person name="Campa C."/>
            <person name="Cenci A."/>
            <person name="Combes M.C."/>
            <person name="Crouzillat D."/>
            <person name="Da Silva C."/>
            <person name="Daddiego L."/>
            <person name="De Bellis F."/>
            <person name="Dussert S."/>
            <person name="Garsmeur O."/>
            <person name="Gayraud T."/>
            <person name="Guignon V."/>
            <person name="Jahn K."/>
            <person name="Jamilloux V."/>
            <person name="Joet T."/>
            <person name="Labadie K."/>
            <person name="Lan T."/>
            <person name="Leclercq J."/>
            <person name="Lepelley M."/>
            <person name="Leroy T."/>
            <person name="Li L.T."/>
            <person name="Librado P."/>
            <person name="Lopez L."/>
            <person name="Munoz A."/>
            <person name="Noel B."/>
            <person name="Pallavicini A."/>
            <person name="Perrotta G."/>
            <person name="Poncet V."/>
            <person name="Pot D."/>
            <person name="Priyono X."/>
            <person name="Rigoreau M."/>
            <person name="Rouard M."/>
            <person name="Rozas J."/>
            <person name="Tranchant-Dubreuil C."/>
            <person name="VanBuren R."/>
            <person name="Zhang Q."/>
            <person name="Andrade A.C."/>
            <person name="Argout X."/>
            <person name="Bertrand B."/>
            <person name="de Kochko A."/>
            <person name="Graziosi G."/>
            <person name="Henry R.J."/>
            <person name="Jayarama X."/>
            <person name="Ming R."/>
            <person name="Nagai C."/>
            <person name="Rounsley S."/>
            <person name="Sankoff D."/>
            <person name="Giuliano G."/>
            <person name="Albert V.A."/>
            <person name="Wincker P."/>
            <person name="Lashermes P."/>
        </authorList>
    </citation>
    <scope>NUCLEOTIDE SEQUENCE [LARGE SCALE GENOMIC DNA]</scope>
    <source>
        <strain evidence="4">cv. DH200-94</strain>
    </source>
</reference>
<protein>
    <recommendedName>
        <fullName evidence="5">UDP-glycosyltransferase</fullName>
    </recommendedName>
</protein>
<keyword evidence="2" id="KW-0808">Transferase</keyword>
<dbReference type="PANTHER" id="PTHR11926">
    <property type="entry name" value="GLUCOSYL/GLUCURONOSYL TRANSFERASES"/>
    <property type="match status" value="1"/>
</dbReference>
<proteinExistence type="inferred from homology"/>
<dbReference type="InterPro" id="IPR002213">
    <property type="entry name" value="UDP_glucos_trans"/>
</dbReference>
<dbReference type="Pfam" id="PF00201">
    <property type="entry name" value="UDPGT"/>
    <property type="match status" value="1"/>
</dbReference>
<accession>A0A068TYE0</accession>
<organism evidence="3 4">
    <name type="scientific">Coffea canephora</name>
    <name type="common">Robusta coffee</name>
    <dbReference type="NCBI Taxonomy" id="49390"/>
    <lineage>
        <taxon>Eukaryota</taxon>
        <taxon>Viridiplantae</taxon>
        <taxon>Streptophyta</taxon>
        <taxon>Embryophyta</taxon>
        <taxon>Tracheophyta</taxon>
        <taxon>Spermatophyta</taxon>
        <taxon>Magnoliopsida</taxon>
        <taxon>eudicotyledons</taxon>
        <taxon>Gunneridae</taxon>
        <taxon>Pentapetalae</taxon>
        <taxon>asterids</taxon>
        <taxon>lamiids</taxon>
        <taxon>Gentianales</taxon>
        <taxon>Rubiaceae</taxon>
        <taxon>Ixoroideae</taxon>
        <taxon>Gardenieae complex</taxon>
        <taxon>Bertiereae - Coffeeae clade</taxon>
        <taxon>Coffeeae</taxon>
        <taxon>Coffea</taxon>
    </lineage>
</organism>
<dbReference type="Gene3D" id="3.40.50.2000">
    <property type="entry name" value="Glycogen Phosphorylase B"/>
    <property type="match status" value="4"/>
</dbReference>
<dbReference type="AlphaFoldDB" id="A0A068TYE0"/>
<evidence type="ECO:0000256" key="1">
    <source>
        <dbReference type="ARBA" id="ARBA00009995"/>
    </source>
</evidence>
<dbReference type="EMBL" id="HG739090">
    <property type="protein sequence ID" value="CDP01072.1"/>
    <property type="molecule type" value="Genomic_DNA"/>
</dbReference>
<dbReference type="OrthoDB" id="5835829at2759"/>
<sequence>MRSLETANKPKPHAIFIPFPAQGRINPMFKLAKILHHKGFHITFVHSEFNQRRLLKSRGKNALDGLPAFQFETIPDGLPFSDADATQDVPSLCDSTSKNCLAPFRQLVTRLNSSPGVPPVSCIVSDGIMSFTLEVARELGIPDVFFWTNGAGGVMAYLNYRNLVEKGYTPLKDWSYLTDGYLDTVIDWIPGMKGIRLKDLPSFIRTTDRNDIMLNFLINQAEKIHDASALILNTFDAMEPDVLDAFASILPAVYTLGPLHLIENQLPDNELKSLGSNLWKEELGCIEWLDSKEPNSVVYVNFGSVTVMTPQQLVEFAWGLAKSGRTFLWIIRPDLVIGETAILPPEFVLDTKERVEKLVNELMVGDRGQGMKKKAAELKKLAEEAITAPSESSYKNLESLVHDVLMSSPAPN</sequence>